<evidence type="ECO:0000313" key="2">
    <source>
        <dbReference type="Proteomes" id="UP001497522"/>
    </source>
</evidence>
<sequence>MSLAISKDMRFLLGTTAQSSQHSTPGIPGCSSPNQHLPLHETLMVRIGYSAALRLVCSVTELLLGLKQSKCVAWGLTISQAITSCMSIAIADPSDKTFFLNSSLSTLEEEGPSVTFFTFDLLSLASLPDHGLMINVLPRRAGFGV</sequence>
<dbReference type="EMBL" id="OZ023707">
    <property type="protein sequence ID" value="CAK9878182.1"/>
    <property type="molecule type" value="Genomic_DNA"/>
</dbReference>
<organism evidence="1 2">
    <name type="scientific">Sphagnum jensenii</name>
    <dbReference type="NCBI Taxonomy" id="128206"/>
    <lineage>
        <taxon>Eukaryota</taxon>
        <taxon>Viridiplantae</taxon>
        <taxon>Streptophyta</taxon>
        <taxon>Embryophyta</taxon>
        <taxon>Bryophyta</taxon>
        <taxon>Sphagnophytina</taxon>
        <taxon>Sphagnopsida</taxon>
        <taxon>Sphagnales</taxon>
        <taxon>Sphagnaceae</taxon>
        <taxon>Sphagnum</taxon>
    </lineage>
</organism>
<evidence type="ECO:0000313" key="1">
    <source>
        <dbReference type="EMBL" id="CAK9878182.1"/>
    </source>
</evidence>
<gene>
    <name evidence="1" type="ORF">CSSPJE1EN2_LOCUS19980</name>
</gene>
<reference evidence="1" key="1">
    <citation type="submission" date="2024-03" db="EMBL/GenBank/DDBJ databases">
        <authorList>
            <consortium name="ELIXIR-Norway"/>
            <consortium name="Elixir Norway"/>
        </authorList>
    </citation>
    <scope>NUCLEOTIDE SEQUENCE</scope>
</reference>
<name>A0ABP1BQ76_9BRYO</name>
<keyword evidence="2" id="KW-1185">Reference proteome</keyword>
<accession>A0ABP1BQ76</accession>
<protein>
    <submittedName>
        <fullName evidence="1">Uncharacterized protein</fullName>
    </submittedName>
</protein>
<proteinExistence type="predicted"/>
<dbReference type="Proteomes" id="UP001497522">
    <property type="component" value="Chromosome 6"/>
</dbReference>